<dbReference type="AlphaFoldDB" id="A0A0M8K8J1"/>
<proteinExistence type="predicted"/>
<dbReference type="InParanoid" id="A0A0M8K8J1"/>
<sequence>MLGTLFCLLTWLLSAPTSWLAFLSPERLGSPWPTRILLFGLGLIVVSEIPMMLWVLIRMAKERQVRFLTNLTHATYTAFPGVYALMGGLLTGQRWWAWPMLFICVFRFTVSTLAVPQHLHIQTNIEA</sequence>
<accession>A0A0M8K8J1</accession>
<keyword evidence="1" id="KW-1133">Transmembrane helix</keyword>
<protein>
    <submittedName>
        <fullName evidence="2">Uncharacterized protein</fullName>
    </submittedName>
</protein>
<dbReference type="EMBL" id="BBZA01000106">
    <property type="protein sequence ID" value="GAP63011.1"/>
    <property type="molecule type" value="Genomic_DNA"/>
</dbReference>
<comment type="caution">
    <text evidence="2">The sequence shown here is derived from an EMBL/GenBank/DDBJ whole genome shotgun (WGS) entry which is preliminary data.</text>
</comment>
<keyword evidence="1" id="KW-0812">Transmembrane</keyword>
<dbReference type="STRING" id="872965.SE16_13235"/>
<reference evidence="2 3" key="1">
    <citation type="journal article" date="2015" name="Genome Announc.">
        <title>Draft Genome Sequence of a Heterotrophic Facultative Anaerobic Thermophilic Bacterium, Ardenticatena maritima Strain 110ST.</title>
        <authorList>
            <person name="Kawaichi S."/>
            <person name="Yoshida T."/>
            <person name="Sako Y."/>
            <person name="Nakamura R."/>
        </authorList>
    </citation>
    <scope>NUCLEOTIDE SEQUENCE [LARGE SCALE GENOMIC DNA]</scope>
    <source>
        <strain evidence="2 3">110S</strain>
    </source>
</reference>
<keyword evidence="3" id="KW-1185">Reference proteome</keyword>
<gene>
    <name evidence="2" type="ORF">ARMA_1434</name>
</gene>
<evidence type="ECO:0000313" key="3">
    <source>
        <dbReference type="Proteomes" id="UP000037784"/>
    </source>
</evidence>
<feature type="transmembrane region" description="Helical" evidence="1">
    <location>
        <begin position="36"/>
        <end position="56"/>
    </location>
</feature>
<keyword evidence="1" id="KW-0472">Membrane</keyword>
<organism evidence="2 3">
    <name type="scientific">Ardenticatena maritima</name>
    <dbReference type="NCBI Taxonomy" id="872965"/>
    <lineage>
        <taxon>Bacteria</taxon>
        <taxon>Bacillati</taxon>
        <taxon>Chloroflexota</taxon>
        <taxon>Ardenticatenia</taxon>
        <taxon>Ardenticatenales</taxon>
        <taxon>Ardenticatenaceae</taxon>
        <taxon>Ardenticatena</taxon>
    </lineage>
</organism>
<name>A0A0M8K8J1_9CHLR</name>
<evidence type="ECO:0000313" key="2">
    <source>
        <dbReference type="EMBL" id="GAP63011.1"/>
    </source>
</evidence>
<reference evidence="3" key="2">
    <citation type="submission" date="2015-08" db="EMBL/GenBank/DDBJ databases">
        <title>Draft Genome Sequence of a Heterotrophic Facultative Anaerobic Bacterium Ardenticatena maritima Strain 110S.</title>
        <authorList>
            <person name="Kawaichi S."/>
            <person name="Yoshida T."/>
            <person name="Sako Y."/>
            <person name="Nakamura R."/>
        </authorList>
    </citation>
    <scope>NUCLEOTIDE SEQUENCE [LARGE SCALE GENOMIC DNA]</scope>
    <source>
        <strain evidence="3">110S</strain>
    </source>
</reference>
<evidence type="ECO:0000256" key="1">
    <source>
        <dbReference type="SAM" id="Phobius"/>
    </source>
</evidence>
<feature type="transmembrane region" description="Helical" evidence="1">
    <location>
        <begin position="68"/>
        <end position="90"/>
    </location>
</feature>
<dbReference type="Proteomes" id="UP000037784">
    <property type="component" value="Unassembled WGS sequence"/>
</dbReference>